<evidence type="ECO:0000313" key="2">
    <source>
        <dbReference type="Proteomes" id="UP000242814"/>
    </source>
</evidence>
<sequence length="171" mass="19598">MTKVVRLGTHNFDKMLCQLVSRQSETKFPVNGYDITKLPDETLIELFNTAPLLHDNQRTCIGRLSRTFVLKGRELVRPCEAETMKLVEAKTSISVLKVHQVVNTKMQDTFFGCHRYFIMDFIEGDTTQDYWEDLNQAQRENVVSQVASMFLALQPAQVPQQPGPVDCQFLV</sequence>
<evidence type="ECO:0008006" key="3">
    <source>
        <dbReference type="Google" id="ProtNLM"/>
    </source>
</evidence>
<dbReference type="VEuPathDB" id="FungiDB:PABG_04158"/>
<organism evidence="1 2">
    <name type="scientific">Paracoccidioides brasiliensis</name>
    <dbReference type="NCBI Taxonomy" id="121759"/>
    <lineage>
        <taxon>Eukaryota</taxon>
        <taxon>Fungi</taxon>
        <taxon>Dikarya</taxon>
        <taxon>Ascomycota</taxon>
        <taxon>Pezizomycotina</taxon>
        <taxon>Eurotiomycetes</taxon>
        <taxon>Eurotiomycetidae</taxon>
        <taxon>Onygenales</taxon>
        <taxon>Ajellomycetaceae</taxon>
        <taxon>Paracoccidioides</taxon>
    </lineage>
</organism>
<reference evidence="1 2" key="1">
    <citation type="submission" date="2016-06" db="EMBL/GenBank/DDBJ databases">
        <authorList>
            <person name="Kjaerup R.B."/>
            <person name="Dalgaard T.S."/>
            <person name="Juul-Madsen H.R."/>
        </authorList>
    </citation>
    <scope>NUCLEOTIDE SEQUENCE [LARGE SCALE GENOMIC DNA]</scope>
    <source>
        <strain evidence="1 2">Pb300</strain>
    </source>
</reference>
<dbReference type="EMBL" id="LZYO01000741">
    <property type="protein sequence ID" value="ODH12801.1"/>
    <property type="molecule type" value="Genomic_DNA"/>
</dbReference>
<dbReference type="Proteomes" id="UP000242814">
    <property type="component" value="Unassembled WGS sequence"/>
</dbReference>
<comment type="caution">
    <text evidence="1">The sequence shown here is derived from an EMBL/GenBank/DDBJ whole genome shotgun (WGS) entry which is preliminary data.</text>
</comment>
<dbReference type="AlphaFoldDB" id="A0A1D2J3E1"/>
<evidence type="ECO:0000313" key="1">
    <source>
        <dbReference type="EMBL" id="ODH12801.1"/>
    </source>
</evidence>
<name>A0A1D2J3E1_PARBR</name>
<dbReference type="VEuPathDB" id="FungiDB:PADG_04520"/>
<accession>A0A1D2J3E1</accession>
<proteinExistence type="predicted"/>
<gene>
    <name evidence="1" type="ORF">ACO22_07902</name>
</gene>
<protein>
    <recommendedName>
        <fullName evidence="3">Aminoglycoside phosphotransferase domain-containing protein</fullName>
    </recommendedName>
</protein>